<comment type="similarity">
    <text evidence="2">Belongs to the cation diffusion facilitator (CDF) transporter (TC 2.A.4) family. SLC30A subfamily.</text>
</comment>
<keyword evidence="4 8" id="KW-0812">Transmembrane</keyword>
<dbReference type="InterPro" id="IPR027469">
    <property type="entry name" value="Cation_efflux_TMD_sf"/>
</dbReference>
<dbReference type="GO" id="GO:0031410">
    <property type="term" value="C:cytoplasmic vesicle"/>
    <property type="evidence" value="ECO:0007669"/>
    <property type="project" value="TreeGrafter"/>
</dbReference>
<proteinExistence type="inferred from homology"/>
<dbReference type="Gene3D" id="1.20.1510.10">
    <property type="entry name" value="Cation efflux protein transmembrane domain"/>
    <property type="match status" value="1"/>
</dbReference>
<evidence type="ECO:0000313" key="11">
    <source>
        <dbReference type="Proteomes" id="UP000780801"/>
    </source>
</evidence>
<dbReference type="GO" id="GO:0005794">
    <property type="term" value="C:Golgi apparatus"/>
    <property type="evidence" value="ECO:0007669"/>
    <property type="project" value="TreeGrafter"/>
</dbReference>
<dbReference type="SUPFAM" id="SSF161111">
    <property type="entry name" value="Cation efflux protein transmembrane domain-like"/>
    <property type="match status" value="1"/>
</dbReference>
<evidence type="ECO:0000313" key="10">
    <source>
        <dbReference type="EMBL" id="KAF9580832.1"/>
    </source>
</evidence>
<evidence type="ECO:0000256" key="4">
    <source>
        <dbReference type="ARBA" id="ARBA00022692"/>
    </source>
</evidence>
<feature type="transmembrane region" description="Helical" evidence="8">
    <location>
        <begin position="120"/>
        <end position="140"/>
    </location>
</feature>
<comment type="subcellular location">
    <subcellularLocation>
        <location evidence="1">Membrane</location>
        <topology evidence="1">Multi-pass membrane protein</topology>
    </subcellularLocation>
</comment>
<dbReference type="Pfam" id="PF01545">
    <property type="entry name" value="Cation_efflux"/>
    <property type="match status" value="1"/>
</dbReference>
<evidence type="ECO:0000256" key="2">
    <source>
        <dbReference type="ARBA" id="ARBA00008873"/>
    </source>
</evidence>
<feature type="domain" description="Cation efflux protein transmembrane" evidence="9">
    <location>
        <begin position="196"/>
        <end position="385"/>
    </location>
</feature>
<accession>A0A9P6FSV7</accession>
<keyword evidence="6" id="KW-0406">Ion transport</keyword>
<comment type="caution">
    <text evidence="10">The sequence shown here is derived from an EMBL/GenBank/DDBJ whole genome shotgun (WGS) entry which is preliminary data.</text>
</comment>
<sequence>MTIHLDSPTVMLDHSYSSNSNNTSTMVTTMITIMITMVTMATTTTTIHTTIIAMIMDMDMGTETDMVMNTGTETALIRSTLLNTITNMPIAMATTTTTTTTTIVIVMVTDMTITTTIMDMGMIMLMIMVTATATSMYTTQLAIDPISDIFAGLMPDQKTKFTWLIAHSSYAFFIWFQGMRTGSLGKSPAVGWGYMMLFDAFGIFNSFVTSVVLTDRNLRKSTVKNPFGVQRYEVLLGLCNAIFLLFIGMNMLKESLEHLMLEGHHGGDHESSAGIPLIWTLLGLGVTLVSAVGYQNHHQFCQLMGTGSTLASLSFDHSVKGNSRTLTQNVLFQLIRNPFTIMTLSCGLGVLAVSMLPMFEGLDKFIAIGQSIAMFMLGGPLAKTLGMIILQTSPPRALSAVEEAVRQLSTENPAIQRIEKAHVWTNSYGQLIGTLVVSVAKGSDEQSTLASIHQRLHSLLDLGDTQSQKQVDGSSELTVQL</sequence>
<feature type="non-terminal residue" evidence="10">
    <location>
        <position position="481"/>
    </location>
</feature>
<evidence type="ECO:0000256" key="1">
    <source>
        <dbReference type="ARBA" id="ARBA00004141"/>
    </source>
</evidence>
<evidence type="ECO:0000259" key="9">
    <source>
        <dbReference type="Pfam" id="PF01545"/>
    </source>
</evidence>
<keyword evidence="7 8" id="KW-0472">Membrane</keyword>
<evidence type="ECO:0000256" key="5">
    <source>
        <dbReference type="ARBA" id="ARBA00022989"/>
    </source>
</evidence>
<feature type="transmembrane region" description="Helical" evidence="8">
    <location>
        <begin position="234"/>
        <end position="252"/>
    </location>
</feature>
<keyword evidence="11" id="KW-1185">Reference proteome</keyword>
<dbReference type="Proteomes" id="UP000780801">
    <property type="component" value="Unassembled WGS sequence"/>
</dbReference>
<protein>
    <submittedName>
        <fullName evidence="10">Endoplasmic reticulum zinc transporter</fullName>
    </submittedName>
</protein>
<dbReference type="GO" id="GO:0005385">
    <property type="term" value="F:zinc ion transmembrane transporter activity"/>
    <property type="evidence" value="ECO:0007669"/>
    <property type="project" value="InterPro"/>
</dbReference>
<dbReference type="EMBL" id="JAABOA010001821">
    <property type="protein sequence ID" value="KAF9580832.1"/>
    <property type="molecule type" value="Genomic_DNA"/>
</dbReference>
<reference evidence="10" key="1">
    <citation type="journal article" date="2020" name="Fungal Divers.">
        <title>Resolving the Mortierellaceae phylogeny through synthesis of multi-gene phylogenetics and phylogenomics.</title>
        <authorList>
            <person name="Vandepol N."/>
            <person name="Liber J."/>
            <person name="Desiro A."/>
            <person name="Na H."/>
            <person name="Kennedy M."/>
            <person name="Barry K."/>
            <person name="Grigoriev I.V."/>
            <person name="Miller A.N."/>
            <person name="O'Donnell K."/>
            <person name="Stajich J.E."/>
            <person name="Bonito G."/>
        </authorList>
    </citation>
    <scope>NUCLEOTIDE SEQUENCE</scope>
    <source>
        <strain evidence="10">KOD1015</strain>
    </source>
</reference>
<evidence type="ECO:0000256" key="6">
    <source>
        <dbReference type="ARBA" id="ARBA00023065"/>
    </source>
</evidence>
<name>A0A9P6FSV7_9FUNG</name>
<feature type="transmembrane region" description="Helical" evidence="8">
    <location>
        <begin position="88"/>
        <end position="108"/>
    </location>
</feature>
<feature type="transmembrane region" description="Helical" evidence="8">
    <location>
        <begin position="191"/>
        <end position="213"/>
    </location>
</feature>
<evidence type="ECO:0000256" key="3">
    <source>
        <dbReference type="ARBA" id="ARBA00022448"/>
    </source>
</evidence>
<feature type="transmembrane region" description="Helical" evidence="8">
    <location>
        <begin position="365"/>
        <end position="390"/>
    </location>
</feature>
<feature type="transmembrane region" description="Helical" evidence="8">
    <location>
        <begin position="30"/>
        <end position="56"/>
    </location>
</feature>
<dbReference type="OrthoDB" id="5382797at2759"/>
<dbReference type="PANTHER" id="PTHR45755">
    <property type="match status" value="1"/>
</dbReference>
<dbReference type="GO" id="GO:0006882">
    <property type="term" value="P:intracellular zinc ion homeostasis"/>
    <property type="evidence" value="ECO:0007669"/>
    <property type="project" value="InterPro"/>
</dbReference>
<feature type="transmembrane region" description="Helical" evidence="8">
    <location>
        <begin position="339"/>
        <end position="359"/>
    </location>
</feature>
<feature type="transmembrane region" description="Helical" evidence="8">
    <location>
        <begin position="272"/>
        <end position="294"/>
    </location>
</feature>
<dbReference type="InterPro" id="IPR045316">
    <property type="entry name" value="Msc2-like"/>
</dbReference>
<keyword evidence="3" id="KW-0813">Transport</keyword>
<dbReference type="GO" id="GO:0016020">
    <property type="term" value="C:membrane"/>
    <property type="evidence" value="ECO:0007669"/>
    <property type="project" value="UniProtKB-SubCell"/>
</dbReference>
<evidence type="ECO:0000256" key="8">
    <source>
        <dbReference type="SAM" id="Phobius"/>
    </source>
</evidence>
<dbReference type="PANTHER" id="PTHR45755:SF4">
    <property type="entry name" value="ZINC TRANSPORTER 7"/>
    <property type="match status" value="1"/>
</dbReference>
<dbReference type="AlphaFoldDB" id="A0A9P6FSV7"/>
<keyword evidence="5 8" id="KW-1133">Transmembrane helix</keyword>
<gene>
    <name evidence="10" type="primary">ZRG17</name>
    <name evidence="10" type="ORF">BGW38_002368</name>
</gene>
<dbReference type="InterPro" id="IPR058533">
    <property type="entry name" value="Cation_efflux_TM"/>
</dbReference>
<evidence type="ECO:0000256" key="7">
    <source>
        <dbReference type="ARBA" id="ARBA00023136"/>
    </source>
</evidence>
<organism evidence="10 11">
    <name type="scientific">Lunasporangiospora selenospora</name>
    <dbReference type="NCBI Taxonomy" id="979761"/>
    <lineage>
        <taxon>Eukaryota</taxon>
        <taxon>Fungi</taxon>
        <taxon>Fungi incertae sedis</taxon>
        <taxon>Mucoromycota</taxon>
        <taxon>Mortierellomycotina</taxon>
        <taxon>Mortierellomycetes</taxon>
        <taxon>Mortierellales</taxon>
        <taxon>Mortierellaceae</taxon>
        <taxon>Lunasporangiospora</taxon>
    </lineage>
</organism>
<dbReference type="GO" id="GO:1904257">
    <property type="term" value="P:zinc ion import into Golgi lumen"/>
    <property type="evidence" value="ECO:0007669"/>
    <property type="project" value="TreeGrafter"/>
</dbReference>